<evidence type="ECO:0008006" key="3">
    <source>
        <dbReference type="Google" id="ProtNLM"/>
    </source>
</evidence>
<evidence type="ECO:0000313" key="1">
    <source>
        <dbReference type="EMBL" id="NYT73196.1"/>
    </source>
</evidence>
<sequence>MDILSTNIPFITFLDIEASGLEQPSSYPIEIGWADTFGNNEGFLIRPFRGWDHWDPLAEAIHGITRDEIIEHGLHIIDAAEKLNDMLGFETVFCDALDTDYFWLKKLYEASGKEPSFKLADIYQLHKILSDEHMASMKTILKDLPIPHRAQSDAARYAEAVVSSYQI</sequence>
<dbReference type="GO" id="GO:0003676">
    <property type="term" value="F:nucleic acid binding"/>
    <property type="evidence" value="ECO:0007669"/>
    <property type="project" value="InterPro"/>
</dbReference>
<comment type="caution">
    <text evidence="1">The sequence shown here is derived from an EMBL/GenBank/DDBJ whole genome shotgun (WGS) entry which is preliminary data.</text>
</comment>
<gene>
    <name evidence="1" type="ORF">HZU72_12260</name>
</gene>
<dbReference type="EMBL" id="JACCGK010000010">
    <property type="protein sequence ID" value="NYT73196.1"/>
    <property type="molecule type" value="Genomic_DNA"/>
</dbReference>
<dbReference type="Proteomes" id="UP000520876">
    <property type="component" value="Unassembled WGS sequence"/>
</dbReference>
<evidence type="ECO:0000313" key="2">
    <source>
        <dbReference type="Proteomes" id="UP000520876"/>
    </source>
</evidence>
<keyword evidence="2" id="KW-1185">Reference proteome</keyword>
<protein>
    <recommendedName>
        <fullName evidence="3">Exonuclease domain-containing protein</fullName>
    </recommendedName>
</protein>
<dbReference type="InterPro" id="IPR012337">
    <property type="entry name" value="RNaseH-like_sf"/>
</dbReference>
<organism evidence="1 2">
    <name type="scientific">Vreelandella sedimenti</name>
    <dbReference type="NCBI Taxonomy" id="2729618"/>
    <lineage>
        <taxon>Bacteria</taxon>
        <taxon>Pseudomonadati</taxon>
        <taxon>Pseudomonadota</taxon>
        <taxon>Gammaproteobacteria</taxon>
        <taxon>Oceanospirillales</taxon>
        <taxon>Halomonadaceae</taxon>
        <taxon>Vreelandella</taxon>
    </lineage>
</organism>
<dbReference type="InterPro" id="IPR036397">
    <property type="entry name" value="RNaseH_sf"/>
</dbReference>
<dbReference type="AlphaFoldDB" id="A0A7Z0N8G1"/>
<proteinExistence type="predicted"/>
<dbReference type="RefSeq" id="WP_180092309.1">
    <property type="nucleotide sequence ID" value="NZ_CAXAZJ010000018.1"/>
</dbReference>
<dbReference type="Gene3D" id="3.30.420.10">
    <property type="entry name" value="Ribonuclease H-like superfamily/Ribonuclease H"/>
    <property type="match status" value="1"/>
</dbReference>
<accession>A0A7Z0N8G1</accession>
<dbReference type="SUPFAM" id="SSF53098">
    <property type="entry name" value="Ribonuclease H-like"/>
    <property type="match status" value="1"/>
</dbReference>
<name>A0A7Z0N8G1_9GAMM</name>
<reference evidence="1 2" key="1">
    <citation type="submission" date="2020-07" db="EMBL/GenBank/DDBJ databases">
        <title>Halomonas sp. QX-2 draft genome sequence.</title>
        <authorList>
            <person name="Qiu X."/>
        </authorList>
    </citation>
    <scope>NUCLEOTIDE SEQUENCE [LARGE SCALE GENOMIC DNA]</scope>
    <source>
        <strain evidence="1 2">QX-2</strain>
    </source>
</reference>